<organism evidence="2 3">
    <name type="scientific">Phialophora macrospora</name>
    <dbReference type="NCBI Taxonomy" id="1851006"/>
    <lineage>
        <taxon>Eukaryota</taxon>
        <taxon>Fungi</taxon>
        <taxon>Dikarya</taxon>
        <taxon>Ascomycota</taxon>
        <taxon>Pezizomycotina</taxon>
        <taxon>Eurotiomycetes</taxon>
        <taxon>Chaetothyriomycetidae</taxon>
        <taxon>Chaetothyriales</taxon>
        <taxon>Herpotrichiellaceae</taxon>
        <taxon>Phialophora</taxon>
    </lineage>
</organism>
<dbReference type="CDD" id="cd22903">
    <property type="entry name" value="NI9M"/>
    <property type="match status" value="1"/>
</dbReference>
<dbReference type="Proteomes" id="UP000054266">
    <property type="component" value="Unassembled WGS sequence"/>
</dbReference>
<dbReference type="STRING" id="5601.A0A0D2GG43"/>
<name>A0A0D2GG43_9EURO</name>
<keyword evidence="3" id="KW-1185">Reference proteome</keyword>
<reference evidence="2 3" key="1">
    <citation type="submission" date="2015-01" db="EMBL/GenBank/DDBJ databases">
        <title>The Genome Sequence of Capronia semiimmersa CBS27337.</title>
        <authorList>
            <consortium name="The Broad Institute Genomics Platform"/>
            <person name="Cuomo C."/>
            <person name="de Hoog S."/>
            <person name="Gorbushina A."/>
            <person name="Stielow B."/>
            <person name="Teixiera M."/>
            <person name="Abouelleil A."/>
            <person name="Chapman S.B."/>
            <person name="Priest M."/>
            <person name="Young S.K."/>
            <person name="Wortman J."/>
            <person name="Nusbaum C."/>
            <person name="Birren B."/>
        </authorList>
    </citation>
    <scope>NUCLEOTIDE SEQUENCE [LARGE SCALE GENOMIC DNA]</scope>
    <source>
        <strain evidence="2 3">CBS 27337</strain>
    </source>
</reference>
<dbReference type="HOGENOM" id="CLU_166990_0_1_1"/>
<keyword evidence="1" id="KW-0472">Membrane</keyword>
<evidence type="ECO:0008006" key="4">
    <source>
        <dbReference type="Google" id="ProtNLM"/>
    </source>
</evidence>
<dbReference type="PANTHER" id="PTHR38488:SF1">
    <property type="entry name" value="OXIDOREDUCTASE 9.5 KDA SUBUNIT, PUTATIVE (AFU_ORTHOLOGUE AFUA_5G08980)-RELATED"/>
    <property type="match status" value="1"/>
</dbReference>
<sequence>MSGVPARFWGSPIRYLRWAAHEKPAIFWSCVIGGMGPATFVVIPPLRRWVGDEDPPRIPLTYPVPKGPRKIPEGFDDPK</sequence>
<feature type="transmembrane region" description="Helical" evidence="1">
    <location>
        <begin position="25"/>
        <end position="43"/>
    </location>
</feature>
<dbReference type="PANTHER" id="PTHR38488">
    <property type="entry name" value="OXIDOREDUCTASE 9.5 KDA SUBUNIT, PUTATIVE (AFU_ORTHOLOGUE AFUA_5G08980)-RELATED"/>
    <property type="match status" value="1"/>
</dbReference>
<evidence type="ECO:0000313" key="2">
    <source>
        <dbReference type="EMBL" id="KIW71214.1"/>
    </source>
</evidence>
<keyword evidence="1" id="KW-1133">Transmembrane helix</keyword>
<accession>A0A0D2GG43</accession>
<proteinExistence type="predicted"/>
<evidence type="ECO:0000313" key="3">
    <source>
        <dbReference type="Proteomes" id="UP000054266"/>
    </source>
</evidence>
<gene>
    <name evidence="2" type="ORF">PV04_03404</name>
</gene>
<keyword evidence="1" id="KW-0812">Transmembrane</keyword>
<protein>
    <recommendedName>
        <fullName evidence="4">NADH-ubiquinone oxidoreductase 9.5 kDa subunit</fullName>
    </recommendedName>
</protein>
<evidence type="ECO:0000256" key="1">
    <source>
        <dbReference type="SAM" id="Phobius"/>
    </source>
</evidence>
<dbReference type="EMBL" id="KN846957">
    <property type="protein sequence ID" value="KIW71214.1"/>
    <property type="molecule type" value="Genomic_DNA"/>
</dbReference>
<dbReference type="InterPro" id="IPR039961">
    <property type="entry name" value="Nuo9.5"/>
</dbReference>
<dbReference type="AlphaFoldDB" id="A0A0D2GG43"/>